<name>A0A2P2E0I0_9LEPT</name>
<dbReference type="Gene3D" id="2.130.10.10">
    <property type="entry name" value="YVTN repeat-like/Quinoprotein amine dehydrogenase"/>
    <property type="match status" value="1"/>
</dbReference>
<dbReference type="AlphaFoldDB" id="A0A2P2E0I0"/>
<dbReference type="GO" id="GO:1902929">
    <property type="term" value="C:plasma membrane of growing cell tip"/>
    <property type="evidence" value="ECO:0007669"/>
    <property type="project" value="TreeGrafter"/>
</dbReference>
<dbReference type="InterPro" id="IPR013431">
    <property type="entry name" value="Delta_60_rpt"/>
</dbReference>
<dbReference type="Gene3D" id="2.120.10.80">
    <property type="entry name" value="Kelch-type beta propeller"/>
    <property type="match status" value="1"/>
</dbReference>
<dbReference type="InterPro" id="IPR015943">
    <property type="entry name" value="WD40/YVTN_repeat-like_dom_sf"/>
</dbReference>
<sequence>MKIVGNKAYAIGLYDFVGPNTGSLVMLNPSDQSLLPTSNCPYFEIDGNIFDIVGDGKGNAIIAGDFNYIQGIKRKSIAKVKADCTLDTSFDVKIVDASAEIRTLLVHNQKLYFGGNFASTFPNNVSRVALAVANLDTGAIDEGFNAGLPSGELYTMQTDGSSLVVGGSFSIMNGNSVANLARIDVNSGAFLTTLGEPDNKVGSIILDGNEIIVCGSFTNIDSQTANYLARIDYAGGLLWGSNLFDSSPASIHISNGKLFVGGAFSTPRPGLVTLNPGSGNDLNTDFKLASGNITKTILYNNKLYVFGFFDSILDKSITGLAVINPSNETVETWDAKLAGGNISFLTGGIFQFANGPLLLGGSFASLQGVKRSFLSEIDLTTGKPTDWNPQITYPGGGIEAVQALEISENRLFIAGTFTAIDGITRTRFASFDLLPSPKLNSLNISISGYTNTTNKIVNINGTMFVGGGFTNVSGNSINHFFSLNPNTFALSFANNPNPNFPVSQIHKLSNGKFFIGGEFSTINGSTATNRFAIIDETNGSFKQGPSGSAIGLLTGSLTHGDKIFVGFGNQAAPNGTGCCVGIYDIQNLSPISHNLGIAPQAGSEVRDMIVDRDHLLLSGAMITAQDTTISNFARFDLASLRLLVDSSIAFNSPTFKFVDTASYIYVMGRFKTAAGRRRGFLARISKDTNSIID</sequence>
<dbReference type="EMBL" id="BFBB01000004">
    <property type="protein sequence ID" value="GBF50381.1"/>
    <property type="molecule type" value="Genomic_DNA"/>
</dbReference>
<reference evidence="1 2" key="1">
    <citation type="submission" date="2018-02" db="EMBL/GenBank/DDBJ databases">
        <title>Novel Leptospira species isolated from soil and water in Japan.</title>
        <authorList>
            <person name="Nakao R."/>
            <person name="Masuzawa T."/>
        </authorList>
    </citation>
    <scope>NUCLEOTIDE SEQUENCE [LARGE SCALE GENOMIC DNA]</scope>
    <source>
        <strain evidence="1 2">YH101</strain>
    </source>
</reference>
<dbReference type="SUPFAM" id="SSF50965">
    <property type="entry name" value="Galactose oxidase, central domain"/>
    <property type="match status" value="1"/>
</dbReference>
<proteinExistence type="predicted"/>
<keyword evidence="2" id="KW-1185">Reference proteome</keyword>
<dbReference type="PANTHER" id="PTHR31778">
    <property type="entry name" value="BUD SITE SELECTION PROTEIN RAX2"/>
    <property type="match status" value="1"/>
</dbReference>
<comment type="caution">
    <text evidence="1">The sequence shown here is derived from an EMBL/GenBank/DDBJ whole genome shotgun (WGS) entry which is preliminary data.</text>
</comment>
<evidence type="ECO:0000313" key="2">
    <source>
        <dbReference type="Proteomes" id="UP000245133"/>
    </source>
</evidence>
<evidence type="ECO:0000313" key="1">
    <source>
        <dbReference type="EMBL" id="GBF50381.1"/>
    </source>
</evidence>
<protein>
    <submittedName>
        <fullName evidence="1">Uncharacterized protein</fullName>
    </submittedName>
</protein>
<dbReference type="InterPro" id="IPR011043">
    <property type="entry name" value="Gal_Oxase/kelch_b-propeller"/>
</dbReference>
<dbReference type="PANTHER" id="PTHR31778:SF2">
    <property type="entry name" value="BUD SITE SELECTION PROTEIN RAX2"/>
    <property type="match status" value="1"/>
</dbReference>
<dbReference type="Proteomes" id="UP000245133">
    <property type="component" value="Unassembled WGS sequence"/>
</dbReference>
<accession>A0A2P2E0I0</accession>
<dbReference type="InterPro" id="IPR015915">
    <property type="entry name" value="Kelch-typ_b-propeller"/>
</dbReference>
<dbReference type="SUPFAM" id="SSF117281">
    <property type="entry name" value="Kelch motif"/>
    <property type="match status" value="1"/>
</dbReference>
<gene>
    <name evidence="1" type="ORF">LPTSP4_19060</name>
</gene>
<organism evidence="1 2">
    <name type="scientific">Leptospira ryugenii</name>
    <dbReference type="NCBI Taxonomy" id="1917863"/>
    <lineage>
        <taxon>Bacteria</taxon>
        <taxon>Pseudomonadati</taxon>
        <taxon>Spirochaetota</taxon>
        <taxon>Spirochaetia</taxon>
        <taxon>Leptospirales</taxon>
        <taxon>Leptospiraceae</taxon>
        <taxon>Leptospira</taxon>
    </lineage>
</organism>
<dbReference type="Pfam" id="PF17164">
    <property type="entry name" value="DUF5122"/>
    <property type="match status" value="2"/>
</dbReference>
<dbReference type="RefSeq" id="WP_209452018.1">
    <property type="nucleotide sequence ID" value="NZ_BFBB01000004.1"/>
</dbReference>